<comment type="caution">
    <text evidence="1">The sequence shown here is derived from an EMBL/GenBank/DDBJ whole genome shotgun (WGS) entry which is preliminary data.</text>
</comment>
<evidence type="ECO:0000313" key="1">
    <source>
        <dbReference type="EMBL" id="GGY70759.1"/>
    </source>
</evidence>
<reference evidence="2" key="1">
    <citation type="journal article" date="2019" name="Int. J. Syst. Evol. Microbiol.">
        <title>The Global Catalogue of Microorganisms (GCM) 10K type strain sequencing project: providing services to taxonomists for standard genome sequencing and annotation.</title>
        <authorList>
            <consortium name="The Broad Institute Genomics Platform"/>
            <consortium name="The Broad Institute Genome Sequencing Center for Infectious Disease"/>
            <person name="Wu L."/>
            <person name="Ma J."/>
        </authorList>
    </citation>
    <scope>NUCLEOTIDE SEQUENCE [LARGE SCALE GENOMIC DNA]</scope>
    <source>
        <strain evidence="2">KCTC 22280</strain>
    </source>
</reference>
<proteinExistence type="predicted"/>
<dbReference type="Gene3D" id="3.40.50.300">
    <property type="entry name" value="P-loop containing nucleotide triphosphate hydrolases"/>
    <property type="match status" value="1"/>
</dbReference>
<dbReference type="Proteomes" id="UP000601597">
    <property type="component" value="Unassembled WGS sequence"/>
</dbReference>
<dbReference type="GO" id="GO:0016301">
    <property type="term" value="F:kinase activity"/>
    <property type="evidence" value="ECO:0007669"/>
    <property type="project" value="UniProtKB-KW"/>
</dbReference>
<dbReference type="EMBL" id="BMXV01000003">
    <property type="protein sequence ID" value="GGY70759.1"/>
    <property type="molecule type" value="Genomic_DNA"/>
</dbReference>
<dbReference type="InterPro" id="IPR027417">
    <property type="entry name" value="P-loop_NTPase"/>
</dbReference>
<protein>
    <submittedName>
        <fullName evidence="1">Kinase</fullName>
    </submittedName>
</protein>
<keyword evidence="1" id="KW-0808">Transferase</keyword>
<sequence>MPNTDTDDALEALMNQHQLPPEYRRTLRDVLEPLALSLYQASRHSDTPLVVGIHGAQGTGKSTLTDFLRVLLAYRYKCPTASLSLDDIYCTREHRMKLAEEVHPLLITRGVPGTHDLMLGTRVIDALIKANAGSRTAMPTFNKALDDREPEENWPLFIGHPEIILLEGWCLGALPEPDEALARPLNALEENDDSDGRWRTYVNDQLRGPYKTFFDRLDLLIMLKAPSMEAVKRWRAEQERKLADRYQNAPKAGENVGRPAPEVRIMGEQELDRFIMHYERITRHCLAEMPERADVLLELDEEHNLTGG</sequence>
<evidence type="ECO:0000313" key="2">
    <source>
        <dbReference type="Proteomes" id="UP000601597"/>
    </source>
</evidence>
<gene>
    <name evidence="1" type="ORF">GCM10007071_17270</name>
</gene>
<organism evidence="1 2">
    <name type="scientific">Marinobacter zhanjiangensis</name>
    <dbReference type="NCBI Taxonomy" id="578215"/>
    <lineage>
        <taxon>Bacteria</taxon>
        <taxon>Pseudomonadati</taxon>
        <taxon>Pseudomonadota</taxon>
        <taxon>Gammaproteobacteria</taxon>
        <taxon>Pseudomonadales</taxon>
        <taxon>Marinobacteraceae</taxon>
        <taxon>Marinobacter</taxon>
    </lineage>
</organism>
<dbReference type="SUPFAM" id="SSF52540">
    <property type="entry name" value="P-loop containing nucleoside triphosphate hydrolases"/>
    <property type="match status" value="1"/>
</dbReference>
<keyword evidence="1" id="KW-0418">Kinase</keyword>
<keyword evidence="2" id="KW-1185">Reference proteome</keyword>
<name>A0ABQ3B1R7_9GAMM</name>
<dbReference type="RefSeq" id="WP_227712393.1">
    <property type="nucleotide sequence ID" value="NZ_BMXV01000003.1"/>
</dbReference>
<accession>A0ABQ3B1R7</accession>